<protein>
    <submittedName>
        <fullName evidence="5">Zn-dependent hydrolase</fullName>
    </submittedName>
</protein>
<dbReference type="Proteomes" id="UP000076268">
    <property type="component" value="Unassembled WGS sequence"/>
</dbReference>
<evidence type="ECO:0000256" key="4">
    <source>
        <dbReference type="PIRSR" id="PIRSR001235-2"/>
    </source>
</evidence>
<dbReference type="GO" id="GO:0046872">
    <property type="term" value="F:metal ion binding"/>
    <property type="evidence" value="ECO:0007669"/>
    <property type="project" value="UniProtKB-KW"/>
</dbReference>
<dbReference type="SUPFAM" id="SSF55031">
    <property type="entry name" value="Bacterial exopeptidase dimerisation domain"/>
    <property type="match status" value="1"/>
</dbReference>
<dbReference type="GO" id="GO:0016813">
    <property type="term" value="F:hydrolase activity, acting on carbon-nitrogen (but not peptide) bonds, in linear amidines"/>
    <property type="evidence" value="ECO:0007669"/>
    <property type="project" value="InterPro"/>
</dbReference>
<gene>
    <name evidence="5" type="ORF">AXX12_07245</name>
</gene>
<feature type="binding site" evidence="3">
    <location>
        <position position="84"/>
    </location>
    <ligand>
        <name>Zn(2+)</name>
        <dbReference type="ChEBI" id="CHEBI:29105"/>
        <label>1</label>
    </ligand>
</feature>
<keyword evidence="3" id="KW-0862">Zinc</keyword>
<name>A0A154BQI9_ANASB</name>
<evidence type="ECO:0000313" key="5">
    <source>
        <dbReference type="EMBL" id="KYZ76227.1"/>
    </source>
</evidence>
<organism evidence="5 6">
    <name type="scientific">Anaerosporomusa subterranea</name>
    <dbReference type="NCBI Taxonomy" id="1794912"/>
    <lineage>
        <taxon>Bacteria</taxon>
        <taxon>Bacillati</taxon>
        <taxon>Bacillota</taxon>
        <taxon>Negativicutes</taxon>
        <taxon>Acetonemataceae</taxon>
        <taxon>Anaerosporomusa</taxon>
    </lineage>
</organism>
<dbReference type="SUPFAM" id="SSF53187">
    <property type="entry name" value="Zn-dependent exopeptidases"/>
    <property type="match status" value="1"/>
</dbReference>
<feature type="binding site" evidence="3">
    <location>
        <position position="95"/>
    </location>
    <ligand>
        <name>Zn(2+)</name>
        <dbReference type="ChEBI" id="CHEBI:29105"/>
        <label>1</label>
    </ligand>
</feature>
<dbReference type="PIRSF" id="PIRSF001235">
    <property type="entry name" value="Amidase_carbamoylase"/>
    <property type="match status" value="1"/>
</dbReference>
<feature type="binding site" evidence="4">
    <location>
        <position position="295"/>
    </location>
    <ligand>
        <name>allantoate</name>
        <dbReference type="ChEBI" id="CHEBI:17536"/>
    </ligand>
</feature>
<evidence type="ECO:0000313" key="6">
    <source>
        <dbReference type="Proteomes" id="UP000076268"/>
    </source>
</evidence>
<dbReference type="PANTHER" id="PTHR32494">
    <property type="entry name" value="ALLANTOATE DEIMINASE-RELATED"/>
    <property type="match status" value="1"/>
</dbReference>
<keyword evidence="2 5" id="KW-0378">Hydrolase</keyword>
<evidence type="ECO:0000256" key="2">
    <source>
        <dbReference type="ARBA" id="ARBA00022801"/>
    </source>
</evidence>
<dbReference type="Pfam" id="PF01546">
    <property type="entry name" value="Peptidase_M20"/>
    <property type="match status" value="1"/>
</dbReference>
<dbReference type="InterPro" id="IPR036264">
    <property type="entry name" value="Bact_exopeptidase_dim_dom"/>
</dbReference>
<dbReference type="EMBL" id="LSGP01000017">
    <property type="protein sequence ID" value="KYZ76227.1"/>
    <property type="molecule type" value="Genomic_DNA"/>
</dbReference>
<keyword evidence="6" id="KW-1185">Reference proteome</keyword>
<dbReference type="NCBIfam" id="TIGR01879">
    <property type="entry name" value="hydantase"/>
    <property type="match status" value="1"/>
</dbReference>
<comment type="similarity">
    <text evidence="1">Belongs to the peptidase M20 family.</text>
</comment>
<feature type="binding site" evidence="3">
    <location>
        <position position="389"/>
    </location>
    <ligand>
        <name>Zn(2+)</name>
        <dbReference type="ChEBI" id="CHEBI:29105"/>
        <label>2</label>
    </ligand>
</feature>
<comment type="cofactor">
    <cofactor evidence="3">
        <name>Zn(2+)</name>
        <dbReference type="ChEBI" id="CHEBI:29105"/>
    </cofactor>
    <text evidence="3">Binds 2 Zn(2+) ions per subunit.</text>
</comment>
<dbReference type="RefSeq" id="WP_066241306.1">
    <property type="nucleotide sequence ID" value="NZ_LSGP01000017.1"/>
</dbReference>
<dbReference type="Gene3D" id="3.40.630.10">
    <property type="entry name" value="Zn peptidases"/>
    <property type="match status" value="1"/>
</dbReference>
<dbReference type="InterPro" id="IPR010158">
    <property type="entry name" value="Amidase_Cbmase"/>
</dbReference>
<dbReference type="Gene3D" id="3.30.70.360">
    <property type="match status" value="1"/>
</dbReference>
<accession>A0A154BQI9</accession>
<dbReference type="InterPro" id="IPR002933">
    <property type="entry name" value="Peptidase_M20"/>
</dbReference>
<feature type="binding site" evidence="4">
    <location>
        <position position="282"/>
    </location>
    <ligand>
        <name>allantoate</name>
        <dbReference type="ChEBI" id="CHEBI:17536"/>
    </ligand>
</feature>
<dbReference type="CDD" id="cd03884">
    <property type="entry name" value="M20_bAS"/>
    <property type="match status" value="1"/>
</dbReference>
<evidence type="ECO:0000256" key="1">
    <source>
        <dbReference type="ARBA" id="ARBA00006153"/>
    </source>
</evidence>
<dbReference type="OrthoDB" id="9808195at2"/>
<comment type="caution">
    <text evidence="5">The sequence shown here is derived from an EMBL/GenBank/DDBJ whole genome shotgun (WGS) entry which is preliminary data.</text>
</comment>
<proteinExistence type="inferred from homology"/>
<evidence type="ECO:0000256" key="3">
    <source>
        <dbReference type="PIRSR" id="PIRSR001235-1"/>
    </source>
</evidence>
<dbReference type="PANTHER" id="PTHR32494:SF5">
    <property type="entry name" value="ALLANTOATE AMIDOHYDROLASE"/>
    <property type="match status" value="1"/>
</dbReference>
<dbReference type="STRING" id="1794912.AXX12_07245"/>
<reference evidence="5 6" key="1">
    <citation type="submission" date="2016-02" db="EMBL/GenBank/DDBJ databases">
        <title>Anaerosporomusa subterraneum gen. nov., sp. nov., a spore-forming obligate anaerobe isolated from saprolite.</title>
        <authorList>
            <person name="Choi J.K."/>
            <person name="Shah M."/>
            <person name="Yee N."/>
        </authorList>
    </citation>
    <scope>NUCLEOTIDE SEQUENCE [LARGE SCALE GENOMIC DNA]</scope>
    <source>
        <strain evidence="5 6">RU4</strain>
    </source>
</reference>
<feature type="binding site" evidence="4">
    <location>
        <position position="221"/>
    </location>
    <ligand>
        <name>allantoate</name>
        <dbReference type="ChEBI" id="CHEBI:17536"/>
    </ligand>
</feature>
<dbReference type="AlphaFoldDB" id="A0A154BQI9"/>
<keyword evidence="3" id="KW-0479">Metal-binding</keyword>
<feature type="binding site" evidence="3">
    <location>
        <position position="196"/>
    </location>
    <ligand>
        <name>Zn(2+)</name>
        <dbReference type="ChEBI" id="CHEBI:29105"/>
        <label>1</label>
    </ligand>
</feature>
<feature type="binding site" evidence="3">
    <location>
        <position position="95"/>
    </location>
    <ligand>
        <name>Zn(2+)</name>
        <dbReference type="ChEBI" id="CHEBI:29105"/>
        <label>2</label>
    </ligand>
</feature>
<sequence>MTDSLSVNKNRIQARLQALAAIGKNAEGGIDRSFGSAADLAARAHVIAVLKNEIGAAVSIDPAANIWAGVNEHSPLPPIAVGSHHDTVLNGGMYDGALGVILAIEVLQVVKETNYPLRHPAAMVSFTAEEPNPFNLSTLGSRLATGKLDPDKLLQIEDTVHHISLADALAKAGGSITNLTAARLQPGQLSAFIECHIEQGKRLDSREIPLAVVSHITGIYRETVHVCGEANHAGTTLMNDRHDALLTTSEFCLAFEKVLKAVNRDDVVGTIGQMELFPNSVNIIPGEASLTMEIRTPDQAVLSAILADLAKCVEEIETARGVSIQRSVLLNQDSVALDDTIMAAMVREIELMAEPCVTLASMAGHDATHLASITRSGMLFVRSINGKSHCPEENSRLQDIEKAGNVLLNTILRLDKELDAE</sequence>
<feature type="binding site" evidence="3">
    <location>
        <position position="130"/>
    </location>
    <ligand>
        <name>Zn(2+)</name>
        <dbReference type="ChEBI" id="CHEBI:29105"/>
        <label>2</label>
    </ligand>
</feature>